<evidence type="ECO:0000256" key="8">
    <source>
        <dbReference type="ARBA" id="ARBA00023012"/>
    </source>
</evidence>
<dbReference type="SMART" id="SM00086">
    <property type="entry name" value="PAC"/>
    <property type="match status" value="1"/>
</dbReference>
<evidence type="ECO:0000256" key="4">
    <source>
        <dbReference type="ARBA" id="ARBA00022679"/>
    </source>
</evidence>
<evidence type="ECO:0000259" key="10">
    <source>
        <dbReference type="PROSITE" id="PS50109"/>
    </source>
</evidence>
<evidence type="ECO:0000259" key="11">
    <source>
        <dbReference type="PROSITE" id="PS50110"/>
    </source>
</evidence>
<dbReference type="Pfam" id="PF00512">
    <property type="entry name" value="HisKA"/>
    <property type="match status" value="1"/>
</dbReference>
<accession>A0A0N7MUP2</accession>
<dbReference type="CDD" id="cd00130">
    <property type="entry name" value="PAS"/>
    <property type="match status" value="1"/>
</dbReference>
<dbReference type="OrthoDB" id="9805722at2"/>
<accession>A0A0S4MZ85</accession>
<dbReference type="PROSITE" id="PS50110">
    <property type="entry name" value="RESPONSE_REGULATORY"/>
    <property type="match status" value="1"/>
</dbReference>
<dbReference type="InterPro" id="IPR005467">
    <property type="entry name" value="His_kinase_dom"/>
</dbReference>
<dbReference type="SMART" id="SM00387">
    <property type="entry name" value="HATPase_c"/>
    <property type="match status" value="1"/>
</dbReference>
<dbReference type="PANTHER" id="PTHR43065:SF46">
    <property type="entry name" value="C4-DICARBOXYLATE TRANSPORT SENSOR PROTEIN DCTB"/>
    <property type="match status" value="1"/>
</dbReference>
<dbReference type="PANTHER" id="PTHR43065">
    <property type="entry name" value="SENSOR HISTIDINE KINASE"/>
    <property type="match status" value="1"/>
</dbReference>
<dbReference type="GO" id="GO:0000155">
    <property type="term" value="F:phosphorelay sensor kinase activity"/>
    <property type="evidence" value="ECO:0007669"/>
    <property type="project" value="InterPro"/>
</dbReference>
<dbReference type="SUPFAM" id="SSF55874">
    <property type="entry name" value="ATPase domain of HSP90 chaperone/DNA topoisomerase II/histidine kinase"/>
    <property type="match status" value="1"/>
</dbReference>
<dbReference type="Gene3D" id="3.30.565.10">
    <property type="entry name" value="Histidine kinase-like ATPase, C-terminal domain"/>
    <property type="match status" value="1"/>
</dbReference>
<sequence>MENSELDIWSRYERLKRSFNVLTQITANMVSTLELDELLQTLLDRLTEVTNADAGIIAVFENGELVIKSVAGIFPKDFVNIELTFEEGSFSWRVINEGNLIYQESAHLHSKILDTAYKLGISASLGVPLKRFNKTVGVISIHWVKPHPPDDEEVRLLEITAERAAMAIINANLFKQVKIQAELIELSPDAVIVRDLNDVIKFWNKSAEEIYGWKKEEAIGKKITGLIYDQNELETYFKAKDFTLKEGKWQGELKQVTKDGKKLTVLSRFKVLYDNSGNPYQIISVDSDITEMKKIETLLNRTQRLESIGRLASGIAHDLNNILQPIAILTHVFKRKLQDESDLKYIEIIQSSIQRATNIINQILSFSKGIAGEKGIVQVKHLIRELEVILKETFPKNIKIEIEVQKDLWPIVAEPNQMMQVLLNLCVNARDAMPNGGTLKIKAQNSILDKHYITQLPNLKPGPYVIISVEDTGTGIPPEIIDKIFDPFFTTKELEKGTGLGLAQVNSIIKEHNGVINVYSEPGKGTIFRIYLQAAEEEFKEKGVEKLKEEIPIGNGELILVAEDEPAVLEMIKLALEENNYRTITVNNGAEGIVKYSQNKN</sequence>
<dbReference type="InterPro" id="IPR011006">
    <property type="entry name" value="CheY-like_superfamily"/>
</dbReference>
<keyword evidence="7" id="KW-0067">ATP-binding</keyword>
<evidence type="ECO:0000256" key="1">
    <source>
        <dbReference type="ARBA" id="ARBA00000085"/>
    </source>
</evidence>
<dbReference type="Proteomes" id="UP000182011">
    <property type="component" value="Unassembled WGS sequence"/>
</dbReference>
<dbReference type="SUPFAM" id="SSF55785">
    <property type="entry name" value="PYP-like sensor domain (PAS domain)"/>
    <property type="match status" value="1"/>
</dbReference>
<evidence type="ECO:0000259" key="12">
    <source>
        <dbReference type="PROSITE" id="PS50112"/>
    </source>
</evidence>
<dbReference type="InterPro" id="IPR001610">
    <property type="entry name" value="PAC"/>
</dbReference>
<dbReference type="RefSeq" id="WP_075426028.1">
    <property type="nucleotide sequence ID" value="NZ_CZVL01000038.1"/>
</dbReference>
<dbReference type="AlphaFoldDB" id="A0A0P1P885"/>
<dbReference type="InterPro" id="IPR029016">
    <property type="entry name" value="GAF-like_dom_sf"/>
</dbReference>
<dbReference type="Gene3D" id="1.10.287.130">
    <property type="match status" value="1"/>
</dbReference>
<dbReference type="Pfam" id="PF02518">
    <property type="entry name" value="HATPase_c"/>
    <property type="match status" value="1"/>
</dbReference>
<name>A0A0P1P885_9BACT</name>
<dbReference type="InterPro" id="IPR036890">
    <property type="entry name" value="HATPase_C_sf"/>
</dbReference>
<dbReference type="PRINTS" id="PR00344">
    <property type="entry name" value="BCTRLSENSOR"/>
</dbReference>
<keyword evidence="3" id="KW-0597">Phosphoprotein</keyword>
<evidence type="ECO:0000256" key="5">
    <source>
        <dbReference type="ARBA" id="ARBA00022741"/>
    </source>
</evidence>
<dbReference type="InterPro" id="IPR000014">
    <property type="entry name" value="PAS"/>
</dbReference>
<dbReference type="SMART" id="SM00388">
    <property type="entry name" value="HisKA"/>
    <property type="match status" value="1"/>
</dbReference>
<evidence type="ECO:0000256" key="9">
    <source>
        <dbReference type="PROSITE-ProRule" id="PRU00169"/>
    </source>
</evidence>
<proteinExistence type="predicted"/>
<dbReference type="InterPro" id="IPR013767">
    <property type="entry name" value="PAS_fold"/>
</dbReference>
<dbReference type="InterPro" id="IPR035965">
    <property type="entry name" value="PAS-like_dom_sf"/>
</dbReference>
<comment type="caution">
    <text evidence="9">Lacks conserved residue(s) required for the propagation of feature annotation.</text>
</comment>
<feature type="domain" description="Response regulatory" evidence="11">
    <location>
        <begin position="558"/>
        <end position="601"/>
    </location>
</feature>
<feature type="domain" description="PAC" evidence="13">
    <location>
        <begin position="249"/>
        <end position="301"/>
    </location>
</feature>
<evidence type="ECO:0000256" key="3">
    <source>
        <dbReference type="ARBA" id="ARBA00022553"/>
    </source>
</evidence>
<comment type="catalytic activity">
    <reaction evidence="1">
        <text>ATP + protein L-histidine = ADP + protein N-phospho-L-histidine.</text>
        <dbReference type="EC" id="2.7.13.3"/>
    </reaction>
</comment>
<dbReference type="InterPro" id="IPR036097">
    <property type="entry name" value="HisK_dim/P_sf"/>
</dbReference>
<dbReference type="NCBIfam" id="TIGR00229">
    <property type="entry name" value="sensory_box"/>
    <property type="match status" value="1"/>
</dbReference>
<dbReference type="STRING" id="1633631.GCA_001442925_00928"/>
<dbReference type="SUPFAM" id="SSF47384">
    <property type="entry name" value="Homodimeric domain of signal transducing histidine kinase"/>
    <property type="match status" value="1"/>
</dbReference>
<dbReference type="InterPro" id="IPR003594">
    <property type="entry name" value="HATPase_dom"/>
</dbReference>
<dbReference type="Gene3D" id="3.30.450.20">
    <property type="entry name" value="PAS domain"/>
    <property type="match status" value="1"/>
</dbReference>
<keyword evidence="4" id="KW-0808">Transferase</keyword>
<accession>A0A0P1MR07</accession>
<dbReference type="Pfam" id="PF13185">
    <property type="entry name" value="GAF_2"/>
    <property type="match status" value="1"/>
</dbReference>
<dbReference type="SMART" id="SM00065">
    <property type="entry name" value="GAF"/>
    <property type="match status" value="1"/>
</dbReference>
<dbReference type="InterPro" id="IPR000700">
    <property type="entry name" value="PAS-assoc_C"/>
</dbReference>
<dbReference type="PROSITE" id="PS50109">
    <property type="entry name" value="HIS_KIN"/>
    <property type="match status" value="1"/>
</dbReference>
<feature type="domain" description="PAS" evidence="12">
    <location>
        <begin position="176"/>
        <end position="247"/>
    </location>
</feature>
<reference evidence="14 15" key="1">
    <citation type="submission" date="2015-11" db="EMBL/GenBank/DDBJ databases">
        <authorList>
            <person name="Zhang Y."/>
            <person name="Guo Z."/>
        </authorList>
    </citation>
    <scope>NUCLEOTIDE SEQUENCE [LARGE SCALE GENOMIC DNA]</scope>
    <source>
        <strain evidence="14">JGI-4</strain>
    </source>
</reference>
<dbReference type="SUPFAM" id="SSF55781">
    <property type="entry name" value="GAF domain-like"/>
    <property type="match status" value="1"/>
</dbReference>
<dbReference type="Gene3D" id="3.30.450.40">
    <property type="match status" value="1"/>
</dbReference>
<feature type="domain" description="Histidine kinase" evidence="10">
    <location>
        <begin position="314"/>
        <end position="536"/>
    </location>
</feature>
<dbReference type="SUPFAM" id="SSF52172">
    <property type="entry name" value="CheY-like"/>
    <property type="match status" value="1"/>
</dbReference>
<dbReference type="SMART" id="SM00091">
    <property type="entry name" value="PAS"/>
    <property type="match status" value="1"/>
</dbReference>
<dbReference type="InterPro" id="IPR004358">
    <property type="entry name" value="Sig_transdc_His_kin-like_C"/>
</dbReference>
<dbReference type="GO" id="GO:0005524">
    <property type="term" value="F:ATP binding"/>
    <property type="evidence" value="ECO:0007669"/>
    <property type="project" value="UniProtKB-KW"/>
</dbReference>
<evidence type="ECO:0000256" key="6">
    <source>
        <dbReference type="ARBA" id="ARBA00022777"/>
    </source>
</evidence>
<evidence type="ECO:0000259" key="13">
    <source>
        <dbReference type="PROSITE" id="PS50113"/>
    </source>
</evidence>
<dbReference type="PROSITE" id="PS50113">
    <property type="entry name" value="PAC"/>
    <property type="match status" value="1"/>
</dbReference>
<dbReference type="EMBL" id="FAOP01000004">
    <property type="protein sequence ID" value="CUU04105.1"/>
    <property type="molecule type" value="Genomic_DNA"/>
</dbReference>
<organism evidence="14 15">
    <name type="scientific">Candidatus Kryptonium thompsonii</name>
    <dbReference type="NCBI Taxonomy" id="1633631"/>
    <lineage>
        <taxon>Bacteria</taxon>
        <taxon>Pseudomonadati</taxon>
        <taxon>Candidatus Kryptoniota</taxon>
        <taxon>Candidatus Kryptonium</taxon>
    </lineage>
</organism>
<evidence type="ECO:0000313" key="15">
    <source>
        <dbReference type="Proteomes" id="UP000182011"/>
    </source>
</evidence>
<dbReference type="EC" id="2.7.13.3" evidence="2"/>
<evidence type="ECO:0000313" key="14">
    <source>
        <dbReference type="EMBL" id="CUU04105.1"/>
    </source>
</evidence>
<keyword evidence="8" id="KW-0902">Two-component regulatory system</keyword>
<keyword evidence="6" id="KW-0418">Kinase</keyword>
<dbReference type="CDD" id="cd00082">
    <property type="entry name" value="HisKA"/>
    <property type="match status" value="1"/>
</dbReference>
<dbReference type="Pfam" id="PF00989">
    <property type="entry name" value="PAS"/>
    <property type="match status" value="1"/>
</dbReference>
<protein>
    <recommendedName>
        <fullName evidence="2">histidine kinase</fullName>
        <ecNumber evidence="2">2.7.13.3</ecNumber>
    </recommendedName>
</protein>
<gene>
    <name evidence="14" type="ORF">JGI4_00929</name>
</gene>
<dbReference type="GO" id="GO:0006355">
    <property type="term" value="P:regulation of DNA-templated transcription"/>
    <property type="evidence" value="ECO:0007669"/>
    <property type="project" value="InterPro"/>
</dbReference>
<evidence type="ECO:0000256" key="2">
    <source>
        <dbReference type="ARBA" id="ARBA00012438"/>
    </source>
</evidence>
<evidence type="ECO:0000256" key="7">
    <source>
        <dbReference type="ARBA" id="ARBA00022840"/>
    </source>
</evidence>
<dbReference type="InterPro" id="IPR003018">
    <property type="entry name" value="GAF"/>
</dbReference>
<dbReference type="InterPro" id="IPR001789">
    <property type="entry name" value="Sig_transdc_resp-reg_receiver"/>
</dbReference>
<accession>A0A0P1LBW5</accession>
<keyword evidence="5" id="KW-0547">Nucleotide-binding</keyword>
<accession>A0A0P1P885</accession>
<dbReference type="PROSITE" id="PS50112">
    <property type="entry name" value="PAS"/>
    <property type="match status" value="1"/>
</dbReference>
<dbReference type="InterPro" id="IPR003661">
    <property type="entry name" value="HisK_dim/P_dom"/>
</dbReference>